<evidence type="ECO:0000256" key="6">
    <source>
        <dbReference type="SAM" id="MobiDB-lite"/>
    </source>
</evidence>
<evidence type="ECO:0000256" key="5">
    <source>
        <dbReference type="ARBA" id="ARBA00023136"/>
    </source>
</evidence>
<feature type="transmembrane region" description="Helical" evidence="7">
    <location>
        <begin position="68"/>
        <end position="90"/>
    </location>
</feature>
<reference evidence="9 10" key="1">
    <citation type="submission" date="2018-09" db="EMBL/GenBank/DDBJ databases">
        <title>Evolutionary history of phycoerythrin pigmentation in the water bloom-forming cyanobacterium Microcystis aeruginosa.</title>
        <authorList>
            <person name="Tanabe Y."/>
            <person name="Tanabe Y."/>
            <person name="Yamaguchi H."/>
        </authorList>
    </citation>
    <scope>NUCLEOTIDE SEQUENCE [LARGE SCALE GENOMIC DNA]</scope>
    <source>
        <strain evidence="9 10">NIES-2519</strain>
    </source>
</reference>
<name>A0A5A5R2L7_MICAE</name>
<evidence type="ECO:0000256" key="7">
    <source>
        <dbReference type="SAM" id="Phobius"/>
    </source>
</evidence>
<dbReference type="CDD" id="cd01127">
    <property type="entry name" value="TrwB_TraG_TraD_VirD4"/>
    <property type="match status" value="1"/>
</dbReference>
<dbReference type="PANTHER" id="PTHR37937">
    <property type="entry name" value="CONJUGATIVE TRANSFER: DNA TRANSPORT"/>
    <property type="match status" value="1"/>
</dbReference>
<dbReference type="SUPFAM" id="SSF52540">
    <property type="entry name" value="P-loop containing nucleoside triphosphate hydrolases"/>
    <property type="match status" value="1"/>
</dbReference>
<keyword evidence="4 7" id="KW-1133">Transmembrane helix</keyword>
<comment type="caution">
    <text evidence="9">The sequence shown here is derived from an EMBL/GenBank/DDBJ whole genome shotgun (WGS) entry which is preliminary data.</text>
</comment>
<accession>A0A5A5R2L7</accession>
<evidence type="ECO:0000313" key="10">
    <source>
        <dbReference type="Proteomes" id="UP000323569"/>
    </source>
</evidence>
<dbReference type="GO" id="GO:0005886">
    <property type="term" value="C:plasma membrane"/>
    <property type="evidence" value="ECO:0007669"/>
    <property type="project" value="UniProtKB-SubCell"/>
</dbReference>
<feature type="transmembrane region" description="Helical" evidence="7">
    <location>
        <begin position="110"/>
        <end position="143"/>
    </location>
</feature>
<dbReference type="AlphaFoldDB" id="A0A5A5R2L7"/>
<dbReference type="Proteomes" id="UP000323569">
    <property type="component" value="Unassembled WGS sequence"/>
</dbReference>
<gene>
    <name evidence="9" type="primary">traD_2</name>
    <name evidence="9" type="ORF">MiYa_01765</name>
</gene>
<feature type="transmembrane region" description="Helical" evidence="7">
    <location>
        <begin position="39"/>
        <end position="61"/>
    </location>
</feature>
<dbReference type="PANTHER" id="PTHR37937:SF1">
    <property type="entry name" value="CONJUGATIVE TRANSFER: DNA TRANSPORT"/>
    <property type="match status" value="1"/>
</dbReference>
<evidence type="ECO:0000256" key="2">
    <source>
        <dbReference type="ARBA" id="ARBA00022475"/>
    </source>
</evidence>
<comment type="subcellular location">
    <subcellularLocation>
        <location evidence="1">Cell membrane</location>
        <topology evidence="1">Multi-pass membrane protein</topology>
    </subcellularLocation>
</comment>
<dbReference type="EMBL" id="BHVO01000023">
    <property type="protein sequence ID" value="GCA70233.1"/>
    <property type="molecule type" value="Genomic_DNA"/>
</dbReference>
<evidence type="ECO:0000313" key="9">
    <source>
        <dbReference type="EMBL" id="GCA70233.1"/>
    </source>
</evidence>
<dbReference type="InterPro" id="IPR051539">
    <property type="entry name" value="T4SS-coupling_protein"/>
</dbReference>
<feature type="domain" description="Type IV secretion system coupling protein TraD DNA-binding" evidence="8">
    <location>
        <begin position="183"/>
        <end position="570"/>
    </location>
</feature>
<proteinExistence type="predicted"/>
<dbReference type="InterPro" id="IPR027417">
    <property type="entry name" value="P-loop_NTPase"/>
</dbReference>
<dbReference type="Pfam" id="PF10412">
    <property type="entry name" value="TrwB_AAD_bind"/>
    <property type="match status" value="1"/>
</dbReference>
<feature type="region of interest" description="Disordered" evidence="6">
    <location>
        <begin position="543"/>
        <end position="573"/>
    </location>
</feature>
<sequence length="680" mass="77238">MEVNQSNLVNQPLDFVTELVNNPNGFQELWERLERDKNLNIQLTGAIAGLWFVLASIVTVLGGSGSGIGMVFLVALYHFGWGFYVIRHIFGYVLPKTTRLVVFTDWLRDYWRWFVFSLVGLLFLYFSIWFGTIASFILGGIAMKKLTGPLRQEYFAGSRPMLFRWLERDYRLKLSSRDRGIFFGGLTIPSSEAHTHFRITGAAGSGKTNLLRLFMQSFLPQIQPGNHNRALIYDPKSEFLPVIVGMGVSQDMVKILNPFDDRAYAWDLAKDLTRDRDANELANILIPEKPNSQGNSDFFDQASRRILSSITRFFMRSAPGAWTLRDLVLAAQHLELITLLLSQDKKLKRSLLVLGSGDTIGNVMSTVAARIGDGLETVAAHCDYHIREGRTFTLSEWLEGSSILILGADPESESTLQPLNQLLFTRASQMLLSRKGNREYWGTSYIILDELKTLGKINKLDQIAEMGRSFDVSLTIAFQTYSQLEHVYGDKVANALIAQFDKSAYLRTKDQPTAKWASEQIGDMKVVWKGVNQSQTQGQVLFSGSTTDGWGEQRDSNPVARPDDFMNMPKPDKDTRQGINGWYRVDNHVYHHEIPSSFLSQYLMSESKGVQRLIEVPQFAEDLRLWDERDVYRLGIHQILSELDSEQLKNLPVEDWIDLPAPRNVLSLPEDLDESSDEDY</sequence>
<protein>
    <submittedName>
        <fullName evidence="9">Coupling protein TraD</fullName>
    </submittedName>
</protein>
<keyword evidence="5 7" id="KW-0472">Membrane</keyword>
<dbReference type="Gene3D" id="3.40.50.300">
    <property type="entry name" value="P-loop containing nucleotide triphosphate hydrolases"/>
    <property type="match status" value="2"/>
</dbReference>
<organism evidence="9 10">
    <name type="scientific">Microcystis aeruginosa NIES-2519</name>
    <dbReference type="NCBI Taxonomy" id="2303981"/>
    <lineage>
        <taxon>Bacteria</taxon>
        <taxon>Bacillati</taxon>
        <taxon>Cyanobacteriota</taxon>
        <taxon>Cyanophyceae</taxon>
        <taxon>Oscillatoriophycideae</taxon>
        <taxon>Chroococcales</taxon>
        <taxon>Microcystaceae</taxon>
        <taxon>Microcystis</taxon>
    </lineage>
</organism>
<evidence type="ECO:0000256" key="4">
    <source>
        <dbReference type="ARBA" id="ARBA00022989"/>
    </source>
</evidence>
<evidence type="ECO:0000259" key="8">
    <source>
        <dbReference type="Pfam" id="PF10412"/>
    </source>
</evidence>
<keyword evidence="2" id="KW-1003">Cell membrane</keyword>
<keyword evidence="3 7" id="KW-0812">Transmembrane</keyword>
<evidence type="ECO:0000256" key="3">
    <source>
        <dbReference type="ARBA" id="ARBA00022692"/>
    </source>
</evidence>
<dbReference type="InterPro" id="IPR019476">
    <property type="entry name" value="T4SS_TraD_DNA-bd"/>
</dbReference>
<dbReference type="RefSeq" id="WP_149979113.1">
    <property type="nucleotide sequence ID" value="NZ_BHVO01000023.1"/>
</dbReference>
<evidence type="ECO:0000256" key="1">
    <source>
        <dbReference type="ARBA" id="ARBA00004651"/>
    </source>
</evidence>